<keyword evidence="6" id="KW-0862">Zinc</keyword>
<evidence type="ECO:0000313" key="13">
    <source>
        <dbReference type="EMBL" id="CAF9915049.1"/>
    </source>
</evidence>
<evidence type="ECO:0000256" key="3">
    <source>
        <dbReference type="ARBA" id="ARBA00022679"/>
    </source>
</evidence>
<evidence type="ECO:0000256" key="2">
    <source>
        <dbReference type="ARBA" id="ARBA00005816"/>
    </source>
</evidence>
<accession>A0A8H3EYX3</accession>
<feature type="region of interest" description="Disordered" evidence="10">
    <location>
        <begin position="50"/>
        <end position="115"/>
    </location>
</feature>
<evidence type="ECO:0000256" key="8">
    <source>
        <dbReference type="ARBA" id="ARBA00023306"/>
    </source>
</evidence>
<keyword evidence="7" id="KW-0539">Nucleus</keyword>
<evidence type="ECO:0000256" key="9">
    <source>
        <dbReference type="ARBA" id="ARBA00023315"/>
    </source>
</evidence>
<dbReference type="Proteomes" id="UP000664521">
    <property type="component" value="Unassembled WGS sequence"/>
</dbReference>
<dbReference type="GO" id="GO:0007064">
    <property type="term" value="P:mitotic sister chromatid cohesion"/>
    <property type="evidence" value="ECO:0007669"/>
    <property type="project" value="TreeGrafter"/>
</dbReference>
<dbReference type="Pfam" id="PF13878">
    <property type="entry name" value="zf-C2H2_3"/>
    <property type="match status" value="1"/>
</dbReference>
<evidence type="ECO:0000256" key="5">
    <source>
        <dbReference type="ARBA" id="ARBA00022771"/>
    </source>
</evidence>
<dbReference type="InterPro" id="IPR028009">
    <property type="entry name" value="ESCO_Acetyltransf_dom"/>
</dbReference>
<name>A0A8H3EYX3_9LECA</name>
<proteinExistence type="inferred from homology"/>
<dbReference type="GO" id="GO:0061733">
    <property type="term" value="F:protein-lysine-acetyltransferase activity"/>
    <property type="evidence" value="ECO:0007669"/>
    <property type="project" value="TreeGrafter"/>
</dbReference>
<dbReference type="InterPro" id="IPR028005">
    <property type="entry name" value="AcTrfase_ESCO_Znf_dom"/>
</dbReference>
<keyword evidence="4" id="KW-0479">Metal-binding</keyword>
<feature type="compositionally biased region" description="Basic and acidic residues" evidence="10">
    <location>
        <begin position="84"/>
        <end position="97"/>
    </location>
</feature>
<dbReference type="Pfam" id="PF13880">
    <property type="entry name" value="Acetyltransf_13"/>
    <property type="match status" value="1"/>
</dbReference>
<evidence type="ECO:0000256" key="6">
    <source>
        <dbReference type="ARBA" id="ARBA00022833"/>
    </source>
</evidence>
<keyword evidence="5" id="KW-0863">Zinc-finger</keyword>
<evidence type="ECO:0000256" key="4">
    <source>
        <dbReference type="ARBA" id="ARBA00022723"/>
    </source>
</evidence>
<evidence type="ECO:0000259" key="12">
    <source>
        <dbReference type="Pfam" id="PF13880"/>
    </source>
</evidence>
<comment type="subcellular location">
    <subcellularLocation>
        <location evidence="1">Nucleus</location>
    </subcellularLocation>
</comment>
<feature type="compositionally biased region" description="Polar residues" evidence="10">
    <location>
        <begin position="54"/>
        <end position="79"/>
    </location>
</feature>
<evidence type="ECO:0000259" key="11">
    <source>
        <dbReference type="Pfam" id="PF13878"/>
    </source>
</evidence>
<dbReference type="EMBL" id="CAJPDS010000015">
    <property type="protein sequence ID" value="CAF9915049.1"/>
    <property type="molecule type" value="Genomic_DNA"/>
</dbReference>
<organism evidence="13 14">
    <name type="scientific">Heterodermia speciosa</name>
    <dbReference type="NCBI Taxonomy" id="116794"/>
    <lineage>
        <taxon>Eukaryota</taxon>
        <taxon>Fungi</taxon>
        <taxon>Dikarya</taxon>
        <taxon>Ascomycota</taxon>
        <taxon>Pezizomycotina</taxon>
        <taxon>Lecanoromycetes</taxon>
        <taxon>OSLEUM clade</taxon>
        <taxon>Lecanoromycetidae</taxon>
        <taxon>Caliciales</taxon>
        <taxon>Physciaceae</taxon>
        <taxon>Heterodermia</taxon>
    </lineage>
</organism>
<dbReference type="GO" id="GO:0000785">
    <property type="term" value="C:chromatin"/>
    <property type="evidence" value="ECO:0007669"/>
    <property type="project" value="TreeGrafter"/>
</dbReference>
<feature type="domain" description="N-acetyltransferase ESCO acetyl-transferase" evidence="12">
    <location>
        <begin position="358"/>
        <end position="424"/>
    </location>
</feature>
<dbReference type="PANTHER" id="PTHR45884">
    <property type="entry name" value="N-ACETYLTRANSFERASE ECO"/>
    <property type="match status" value="1"/>
</dbReference>
<feature type="domain" description="N-acetyltransferase ESCO zinc-finger" evidence="11">
    <location>
        <begin position="168"/>
        <end position="205"/>
    </location>
</feature>
<dbReference type="GO" id="GO:0008270">
    <property type="term" value="F:zinc ion binding"/>
    <property type="evidence" value="ECO:0007669"/>
    <property type="project" value="UniProtKB-KW"/>
</dbReference>
<sequence length="430" mass="47724">MPYGVSNSFKRGTIKSYFQKLEPASSAHSDPPPYKRICMDATGRAVEELVGSDRNLQTSSLPQNTTTRDPDASSTTVPSSPGPRDARVFSDPAHLDSDSDLSTPPSSPPACLPLPARAGHKAAFSILKRKRSNENAQPELPMEKQPLGDIAHNARKKPRQVKKPPLAQMQIDLGGDFRKACIQCGMEYIPSNREDAALHRGFHDMNSTGIDVGKVLMKDVATRLIAPGKKPPREDDAVLMVDRQSSTVSRNKIRKVLEVINSELSAPHIEDDDLWGGLEPKVRVIPTRRRNSEVVDSRGARFKAFVYLVGDRCIGCCLMEKINSGYPVVKKLVDQREKEETTFDAPSSSISISDRPESVLLGVTRIWTSRSFRRQGIAETLLDCGRRHFFYGMEVTKDLVAFSQPTESGAQLAKRWYGAETGWHIFKSEH</sequence>
<reference evidence="13" key="1">
    <citation type="submission" date="2021-03" db="EMBL/GenBank/DDBJ databases">
        <authorList>
            <person name="Tagirdzhanova G."/>
        </authorList>
    </citation>
    <scope>NUCLEOTIDE SEQUENCE</scope>
</reference>
<comment type="similarity">
    <text evidence="2">Belongs to the acetyltransferase family. ECO subfamily.</text>
</comment>
<keyword evidence="9" id="KW-0012">Acyltransferase</keyword>
<gene>
    <name evidence="13" type="primary">ECO1</name>
    <name evidence="13" type="ORF">HETSPECPRED_002282</name>
</gene>
<keyword evidence="3" id="KW-0808">Transferase</keyword>
<evidence type="ECO:0000256" key="1">
    <source>
        <dbReference type="ARBA" id="ARBA00004123"/>
    </source>
</evidence>
<dbReference type="AlphaFoldDB" id="A0A8H3EYX3"/>
<evidence type="ECO:0000256" key="7">
    <source>
        <dbReference type="ARBA" id="ARBA00023242"/>
    </source>
</evidence>
<dbReference type="GO" id="GO:0005634">
    <property type="term" value="C:nucleus"/>
    <property type="evidence" value="ECO:0007669"/>
    <property type="project" value="UniProtKB-SubCell"/>
</dbReference>
<dbReference type="OrthoDB" id="428854at2759"/>
<keyword evidence="14" id="KW-1185">Reference proteome</keyword>
<comment type="caution">
    <text evidence="13">The sequence shown here is derived from an EMBL/GenBank/DDBJ whole genome shotgun (WGS) entry which is preliminary data.</text>
</comment>
<protein>
    <submittedName>
        <fullName evidence="13">N-acetyltransferase O1 (Establishment of cohesion protein 1)</fullName>
    </submittedName>
</protein>
<evidence type="ECO:0000256" key="10">
    <source>
        <dbReference type="SAM" id="MobiDB-lite"/>
    </source>
</evidence>
<keyword evidence="8" id="KW-0131">Cell cycle</keyword>
<feature type="region of interest" description="Disordered" evidence="10">
    <location>
        <begin position="21"/>
        <end position="40"/>
    </location>
</feature>
<evidence type="ECO:0000313" key="14">
    <source>
        <dbReference type="Proteomes" id="UP000664521"/>
    </source>
</evidence>
<dbReference type="PANTHER" id="PTHR45884:SF2">
    <property type="entry name" value="N-ACETYLTRANSFERASE ECO"/>
    <property type="match status" value="1"/>
</dbReference>